<dbReference type="InterPro" id="IPR051011">
    <property type="entry name" value="Metal_resp_trans_reg"/>
</dbReference>
<dbReference type="PROSITE" id="PS50987">
    <property type="entry name" value="HTH_ARSR_2"/>
    <property type="match status" value="1"/>
</dbReference>
<dbReference type="GO" id="GO:0003700">
    <property type="term" value="F:DNA-binding transcription factor activity"/>
    <property type="evidence" value="ECO:0007669"/>
    <property type="project" value="InterPro"/>
</dbReference>
<accession>A0A919S9F7</accession>
<name>A0A919S9F7_9ACTN</name>
<dbReference type="InterPro" id="IPR001845">
    <property type="entry name" value="HTH_ArsR_DNA-bd_dom"/>
</dbReference>
<keyword evidence="2" id="KW-0238">DNA-binding</keyword>
<keyword evidence="3" id="KW-0804">Transcription</keyword>
<evidence type="ECO:0000313" key="6">
    <source>
        <dbReference type="Proteomes" id="UP000681340"/>
    </source>
</evidence>
<dbReference type="SUPFAM" id="SSF46785">
    <property type="entry name" value="Winged helix' DNA-binding domain"/>
    <property type="match status" value="1"/>
</dbReference>
<dbReference type="PRINTS" id="PR00778">
    <property type="entry name" value="HTHARSR"/>
</dbReference>
<protein>
    <recommendedName>
        <fullName evidence="4">HTH arsR-type domain-containing protein</fullName>
    </recommendedName>
</protein>
<dbReference type="InterPro" id="IPR011991">
    <property type="entry name" value="ArsR-like_HTH"/>
</dbReference>
<dbReference type="Pfam" id="PF01022">
    <property type="entry name" value="HTH_5"/>
    <property type="match status" value="1"/>
</dbReference>
<dbReference type="PANTHER" id="PTHR43132">
    <property type="entry name" value="ARSENICAL RESISTANCE OPERON REPRESSOR ARSR-RELATED"/>
    <property type="match status" value="1"/>
</dbReference>
<feature type="domain" description="HTH arsR-type" evidence="4">
    <location>
        <begin position="3"/>
        <end position="98"/>
    </location>
</feature>
<comment type="caution">
    <text evidence="5">The sequence shown here is derived from an EMBL/GenBank/DDBJ whole genome shotgun (WGS) entry which is preliminary data.</text>
</comment>
<evidence type="ECO:0000313" key="5">
    <source>
        <dbReference type="EMBL" id="GIM67202.1"/>
    </source>
</evidence>
<dbReference type="InterPro" id="IPR036388">
    <property type="entry name" value="WH-like_DNA-bd_sf"/>
</dbReference>
<reference evidence="5" key="1">
    <citation type="submission" date="2021-03" db="EMBL/GenBank/DDBJ databases">
        <title>Whole genome shotgun sequence of Actinoplanes auranticolor NBRC 12245.</title>
        <authorList>
            <person name="Komaki H."/>
            <person name="Tamura T."/>
        </authorList>
    </citation>
    <scope>NUCLEOTIDE SEQUENCE</scope>
    <source>
        <strain evidence="5">NBRC 12245</strain>
    </source>
</reference>
<sequence>MTTTQALDEATQGFLKALASETRQQMLLLFAGDAELTVGEIATRSGLSQSTTSEQLALLRRGGLVTSRRDGKLVRYRVDPEAMGVRLQQLQAYLTVCCPPASLAPTGETGPPR</sequence>
<keyword evidence="6" id="KW-1185">Reference proteome</keyword>
<evidence type="ECO:0000256" key="3">
    <source>
        <dbReference type="ARBA" id="ARBA00023163"/>
    </source>
</evidence>
<dbReference type="SMART" id="SM00418">
    <property type="entry name" value="HTH_ARSR"/>
    <property type="match status" value="1"/>
</dbReference>
<evidence type="ECO:0000256" key="1">
    <source>
        <dbReference type="ARBA" id="ARBA00023015"/>
    </source>
</evidence>
<evidence type="ECO:0000259" key="4">
    <source>
        <dbReference type="PROSITE" id="PS50987"/>
    </source>
</evidence>
<dbReference type="AlphaFoldDB" id="A0A919S9F7"/>
<dbReference type="PANTHER" id="PTHR43132:SF2">
    <property type="entry name" value="ARSENICAL RESISTANCE OPERON REPRESSOR ARSR-RELATED"/>
    <property type="match status" value="1"/>
</dbReference>
<dbReference type="Gene3D" id="1.10.10.10">
    <property type="entry name" value="Winged helix-like DNA-binding domain superfamily/Winged helix DNA-binding domain"/>
    <property type="match status" value="1"/>
</dbReference>
<keyword evidence="1" id="KW-0805">Transcription regulation</keyword>
<gene>
    <name evidence="5" type="ORF">Aau02nite_26370</name>
</gene>
<dbReference type="InterPro" id="IPR036390">
    <property type="entry name" value="WH_DNA-bd_sf"/>
</dbReference>
<dbReference type="GO" id="GO:0003677">
    <property type="term" value="F:DNA binding"/>
    <property type="evidence" value="ECO:0007669"/>
    <property type="project" value="UniProtKB-KW"/>
</dbReference>
<dbReference type="RefSeq" id="WP_212988638.1">
    <property type="nucleotide sequence ID" value="NZ_BAABEA010000019.1"/>
</dbReference>
<dbReference type="Proteomes" id="UP000681340">
    <property type="component" value="Unassembled WGS sequence"/>
</dbReference>
<dbReference type="CDD" id="cd00090">
    <property type="entry name" value="HTH_ARSR"/>
    <property type="match status" value="1"/>
</dbReference>
<dbReference type="NCBIfam" id="NF033788">
    <property type="entry name" value="HTH_metalloreg"/>
    <property type="match status" value="1"/>
</dbReference>
<dbReference type="EMBL" id="BOQL01000021">
    <property type="protein sequence ID" value="GIM67202.1"/>
    <property type="molecule type" value="Genomic_DNA"/>
</dbReference>
<evidence type="ECO:0000256" key="2">
    <source>
        <dbReference type="ARBA" id="ARBA00023125"/>
    </source>
</evidence>
<organism evidence="5 6">
    <name type="scientific">Actinoplanes auranticolor</name>
    <dbReference type="NCBI Taxonomy" id="47988"/>
    <lineage>
        <taxon>Bacteria</taxon>
        <taxon>Bacillati</taxon>
        <taxon>Actinomycetota</taxon>
        <taxon>Actinomycetes</taxon>
        <taxon>Micromonosporales</taxon>
        <taxon>Micromonosporaceae</taxon>
        <taxon>Actinoplanes</taxon>
    </lineage>
</organism>
<proteinExistence type="predicted"/>